<dbReference type="AlphaFoldDB" id="A0A0N9VE91"/>
<evidence type="ECO:0000256" key="1">
    <source>
        <dbReference type="SAM" id="MobiDB-lite"/>
    </source>
</evidence>
<evidence type="ECO:0000313" key="2">
    <source>
        <dbReference type="EMBL" id="ALH95465.1"/>
    </source>
</evidence>
<dbReference type="EMBL" id="CP012808">
    <property type="protein sequence ID" value="ALH95465.1"/>
    <property type="molecule type" value="Genomic_DNA"/>
</dbReference>
<gene>
    <name evidence="2" type="ORF">AOY20_07945</name>
</gene>
<proteinExistence type="predicted"/>
<sequence length="172" mass="20535">MVKVLLVVILIIAIYVCYKIYQKYKISHQFFRDRVKRNHKKNVAVSFAQHEEQEILAYDIDLDEQRLFDDVATLFMSEKIYLIEKIQACKIQANVLKKMPLATRAVIQNHDLEDWSIYWALQNQSLEYFVSRYGVFITHVDRDGNENKDSHLHEQNKMRFSSGRHQSSYFEL</sequence>
<dbReference type="RefSeq" id="WP_054581357.1">
    <property type="nucleotide sequence ID" value="NZ_CP012808.1"/>
</dbReference>
<organism evidence="2 3">
    <name type="scientific">Acinetobacter equi</name>
    <dbReference type="NCBI Taxonomy" id="1324350"/>
    <lineage>
        <taxon>Bacteria</taxon>
        <taxon>Pseudomonadati</taxon>
        <taxon>Pseudomonadota</taxon>
        <taxon>Gammaproteobacteria</taxon>
        <taxon>Moraxellales</taxon>
        <taxon>Moraxellaceae</taxon>
        <taxon>Acinetobacter</taxon>
    </lineage>
</organism>
<dbReference type="KEGG" id="aei:AOY20_07945"/>
<dbReference type="OrthoDB" id="6713262at2"/>
<keyword evidence="3" id="KW-1185">Reference proteome</keyword>
<feature type="region of interest" description="Disordered" evidence="1">
    <location>
        <begin position="146"/>
        <end position="172"/>
    </location>
</feature>
<name>A0A0N9VE91_9GAMM</name>
<dbReference type="Proteomes" id="UP000064939">
    <property type="component" value="Chromosome"/>
</dbReference>
<protein>
    <submittedName>
        <fullName evidence="2">Uncharacterized protein</fullName>
    </submittedName>
</protein>
<feature type="compositionally biased region" description="Polar residues" evidence="1">
    <location>
        <begin position="163"/>
        <end position="172"/>
    </location>
</feature>
<accession>A0A0N9VE91</accession>
<dbReference type="STRING" id="1324350.AOY20_07945"/>
<feature type="compositionally biased region" description="Basic and acidic residues" evidence="1">
    <location>
        <begin position="146"/>
        <end position="157"/>
    </location>
</feature>
<evidence type="ECO:0000313" key="3">
    <source>
        <dbReference type="Proteomes" id="UP000064939"/>
    </source>
</evidence>
<reference evidence="2 3" key="1">
    <citation type="journal article" date="2015" name="Int. J. Syst. Evol. Microbiol.">
        <title>Acinetobacter equi sp. nov. isolated from horse faeces.</title>
        <authorList>
            <person name="Poppel M.T."/>
            <person name="Skiebe E."/>
            <person name="Laue M."/>
            <person name="Bergmann H."/>
            <person name="Ebersberger I."/>
            <person name="Garn T."/>
            <person name="Fruth A."/>
            <person name="Baumgardt S."/>
            <person name="Busse H.J."/>
            <person name="Wilharm G."/>
        </authorList>
    </citation>
    <scope>NUCLEOTIDE SEQUENCE [LARGE SCALE GENOMIC DNA]</scope>
    <source>
        <strain evidence="2 3">114</strain>
    </source>
</reference>